<dbReference type="GO" id="GO:0005840">
    <property type="term" value="C:ribosome"/>
    <property type="evidence" value="ECO:0007669"/>
    <property type="project" value="UniProtKB-KW"/>
</dbReference>
<name>Q4R9E2_MACFA</name>
<organism evidence="1">
    <name type="scientific">Macaca fascicularis</name>
    <name type="common">Crab-eating macaque</name>
    <name type="synonym">Cynomolgus monkey</name>
    <dbReference type="NCBI Taxonomy" id="9541"/>
    <lineage>
        <taxon>Eukaryota</taxon>
        <taxon>Metazoa</taxon>
        <taxon>Chordata</taxon>
        <taxon>Craniata</taxon>
        <taxon>Vertebrata</taxon>
        <taxon>Euteleostomi</taxon>
        <taxon>Mammalia</taxon>
        <taxon>Eutheria</taxon>
        <taxon>Euarchontoglires</taxon>
        <taxon>Primates</taxon>
        <taxon>Haplorrhini</taxon>
        <taxon>Catarrhini</taxon>
        <taxon>Cercopithecidae</taxon>
        <taxon>Cercopithecinae</taxon>
        <taxon>Macaca</taxon>
    </lineage>
</organism>
<evidence type="ECO:0000313" key="1">
    <source>
        <dbReference type="EMBL" id="BAE00279.1"/>
    </source>
</evidence>
<keyword evidence="1" id="KW-0687">Ribonucleoprotein</keyword>
<dbReference type="EMBL" id="AB168154">
    <property type="protein sequence ID" value="BAE00279.1"/>
    <property type="molecule type" value="mRNA"/>
</dbReference>
<accession>Q4R9E2</accession>
<keyword evidence="1" id="KW-0689">Ribosomal protein</keyword>
<reference evidence="1" key="2">
    <citation type="submission" date="2005-06" db="EMBL/GenBank/DDBJ databases">
        <title>DNA sequences of macaque genes expressed in brain or testis and its evolutionary implications.</title>
        <authorList>
            <consortium name="International consortium for macaque cDNA sequencing and analysis"/>
        </authorList>
    </citation>
    <scope>NUCLEOTIDE SEQUENCE</scope>
</reference>
<proteinExistence type="evidence at transcript level"/>
<dbReference type="AlphaFoldDB" id="Q4R9E2"/>
<sequence length="24" mass="2573">MLPGPVPVGFALSTQRPHLVEVDI</sequence>
<protein>
    <submittedName>
        <fullName evidence="1">Testis cDNA clone: QtsA-10191, similar to human ribosomal protein S13 (RPS13)</fullName>
    </submittedName>
</protein>
<reference evidence="1" key="1">
    <citation type="journal article" date="2005" name="Mol. Biol. Evol.">
        <title>Substitution rate and structural divergence of 5'UTR evolution: comparative analysis between human and cynomolgus monkey cDNAs.</title>
        <authorList>
            <person name="Osada N."/>
            <person name="Hirata M."/>
            <person name="Tanuma R."/>
            <person name="Kusuda J."/>
            <person name="Hida M."/>
            <person name="Suzuki Y."/>
            <person name="Sugano S."/>
            <person name="Gojobori T."/>
            <person name="Shen C.K."/>
            <person name="Wu C.I."/>
            <person name="Hashimoto K."/>
        </authorList>
    </citation>
    <scope>NUCLEOTIDE SEQUENCE</scope>
</reference>